<evidence type="ECO:0000313" key="1">
    <source>
        <dbReference type="EMBL" id="VVC38360.1"/>
    </source>
</evidence>
<gene>
    <name evidence="1" type="ORF">CINCED_3A010034</name>
</gene>
<dbReference type="AlphaFoldDB" id="A0A5E4N7J7"/>
<proteinExistence type="predicted"/>
<reference evidence="1 2" key="1">
    <citation type="submission" date="2019-08" db="EMBL/GenBank/DDBJ databases">
        <authorList>
            <person name="Alioto T."/>
            <person name="Alioto T."/>
            <person name="Gomez Garrido J."/>
        </authorList>
    </citation>
    <scope>NUCLEOTIDE SEQUENCE [LARGE SCALE GENOMIC DNA]</scope>
</reference>
<dbReference type="EMBL" id="CABPRJ010001470">
    <property type="protein sequence ID" value="VVC38360.1"/>
    <property type="molecule type" value="Genomic_DNA"/>
</dbReference>
<evidence type="ECO:0000313" key="2">
    <source>
        <dbReference type="Proteomes" id="UP000325440"/>
    </source>
</evidence>
<name>A0A5E4N7J7_9HEMI</name>
<dbReference type="Proteomes" id="UP000325440">
    <property type="component" value="Unassembled WGS sequence"/>
</dbReference>
<organism evidence="1 2">
    <name type="scientific">Cinara cedri</name>
    <dbReference type="NCBI Taxonomy" id="506608"/>
    <lineage>
        <taxon>Eukaryota</taxon>
        <taxon>Metazoa</taxon>
        <taxon>Ecdysozoa</taxon>
        <taxon>Arthropoda</taxon>
        <taxon>Hexapoda</taxon>
        <taxon>Insecta</taxon>
        <taxon>Pterygota</taxon>
        <taxon>Neoptera</taxon>
        <taxon>Paraneoptera</taxon>
        <taxon>Hemiptera</taxon>
        <taxon>Sternorrhyncha</taxon>
        <taxon>Aphidomorpha</taxon>
        <taxon>Aphidoidea</taxon>
        <taxon>Aphididae</taxon>
        <taxon>Lachninae</taxon>
        <taxon>Cinara</taxon>
    </lineage>
</organism>
<keyword evidence="2" id="KW-1185">Reference proteome</keyword>
<accession>A0A5E4N7J7</accession>
<sequence length="480" mass="54926">MANNQKLSSDTRKAPDVRFQFVQEHYEIINKMLATALLCYKKRDESEMIHEDGTTTLTQNWQVIISALKRLHYHTMATIRQFVYTEPATNQLQITPSINRYPADTTTNFPPTITLKKKITVPDDILSYYRSALNTKKYLPSKIPIRKPSRGFIPTCDQPAINTTTVLQPFADTKKNNLATSIPDLQTLRIITNYKNTSKIPIRVPFNDKIRALNKLSHNNSANSIRPSTSKKYLPSKISISKPSRGFIPTYDKPALNTFAVLQRLPDTTENNLVTSILGLQTLRIITNYKNTKNNLATSIPDLQTLRIITNYKNTSKIPICVPFNDKIRTLNKLPHNNSANSIRPSTSKKYLPSKIPVRIPNRTLLETSNTVIVIDFHPNVHDTRKNSTDETNAQLRCERNHCASLTLAGKVRIGGERFQTTRKYSERSQTTGMTYICTLIYSHRLTYCVCLVCRTYRLHCTAKYIKYVQRQPKFNVKIT</sequence>
<protein>
    <submittedName>
        <fullName evidence="1">Uncharacterized protein</fullName>
    </submittedName>
</protein>